<keyword evidence="3" id="KW-0472">Membrane</keyword>
<feature type="transmembrane region" description="Helical" evidence="3">
    <location>
        <begin position="630"/>
        <end position="650"/>
    </location>
</feature>
<accession>A0ABD3PAM6</accession>
<evidence type="ECO:0000256" key="2">
    <source>
        <dbReference type="SAM" id="MobiDB-lite"/>
    </source>
</evidence>
<feature type="compositionally biased region" description="Basic and acidic residues" evidence="2">
    <location>
        <begin position="90"/>
        <end position="110"/>
    </location>
</feature>
<organism evidence="4 5">
    <name type="scientific">Cyclotella cryptica</name>
    <dbReference type="NCBI Taxonomy" id="29204"/>
    <lineage>
        <taxon>Eukaryota</taxon>
        <taxon>Sar</taxon>
        <taxon>Stramenopiles</taxon>
        <taxon>Ochrophyta</taxon>
        <taxon>Bacillariophyta</taxon>
        <taxon>Coscinodiscophyceae</taxon>
        <taxon>Thalassiosirophycidae</taxon>
        <taxon>Stephanodiscales</taxon>
        <taxon>Stephanodiscaceae</taxon>
        <taxon>Cyclotella</taxon>
    </lineage>
</organism>
<comment type="caution">
    <text evidence="4">The sequence shown here is derived from an EMBL/GenBank/DDBJ whole genome shotgun (WGS) entry which is preliminary data.</text>
</comment>
<dbReference type="AlphaFoldDB" id="A0ABD3PAM6"/>
<feature type="region of interest" description="Disordered" evidence="2">
    <location>
        <begin position="86"/>
        <end position="113"/>
    </location>
</feature>
<evidence type="ECO:0008006" key="6">
    <source>
        <dbReference type="Google" id="ProtNLM"/>
    </source>
</evidence>
<feature type="region of interest" description="Disordered" evidence="2">
    <location>
        <begin position="767"/>
        <end position="856"/>
    </location>
</feature>
<name>A0ABD3PAM6_9STRA</name>
<feature type="transmembrane region" description="Helical" evidence="3">
    <location>
        <begin position="600"/>
        <end position="618"/>
    </location>
</feature>
<dbReference type="EMBL" id="JABMIG020000228">
    <property type="protein sequence ID" value="KAL3784819.1"/>
    <property type="molecule type" value="Genomic_DNA"/>
</dbReference>
<comment type="similarity">
    <text evidence="1">Belongs to the multi antimicrobial extrusion (MATE) (TC 2.A.66.1) family.</text>
</comment>
<sequence>MQSIIPPSSSMSLSTVFVNNFSPLTPPFSRSLNIITDDDQVYDNYVPTTNDPGNKLFIIAVFICLGSLTVLPFAVTAGRRRIRVKQQQANRRENGESQDEITERGHDGPHHTQLSGWQRIRHWYVSILHAIVDSLVMWRHAHHETQVHNGMIHEARASVANIPQANIPQNINVGSSDSNDALNITYGGERNENTGVSIESFEIEPSSDNVDINNDNDNNQENRGNQNKGIIRPLGQYIITLAKYDNESQRILRLAIPFMTNNLIKTLSDLILLAIISQSLGTDSMIAFAMVEVIVGVSSSFMMGWIETVNSLGAMAQGAENYELVGKYLQIAILTYVICEVPMAFIWGFSMHNIILLFGFDENTANISKGYVWVFMADRIMFGILQAFIDFLGLIDRERLGMVFSCSCDLSKVALVAIVLKANEDTTLTIVGLTMLANTCLFVFLTIVISSCKQLTRPYEYGMIGELSFRDRGVVKALVKTGLPLAVGGLLAYAEWEILTIFAAVLGPAEAATWAILGFVWDVFESTTEAIGDAAEVRCAYQLGKGRPEMAKLSAYKSMLLSLVAASIITTVFLLLNGYLPEWLTTDETIQEMLIELFPLIGLGNLTMTVGMVCWALIGAQARYQLATAINLACSLLITVPLGAVFTVWLRIDLQGLTFSIVVGYVICALIMAIVLLVSDWDALSKNIRERVANGDIDIESCSTDASGLYGAYDWDELPADVQAAALLLGYTKNIWNQDKEPNEAEKSWQELTPDQQAAANVLGYDEDMWNSDGSVPGGKRKSGSNYDSVSSDDDDAMPDDKRYSDTQETASYDHLDWDELPPEVQKAAEKLGFHEDSWDDDEEPEECDKDWNQLSEEERDAARVLGYDERRWNSD</sequence>
<dbReference type="Proteomes" id="UP001516023">
    <property type="component" value="Unassembled WGS sequence"/>
</dbReference>
<feature type="transmembrane region" description="Helical" evidence="3">
    <location>
        <begin position="56"/>
        <end position="75"/>
    </location>
</feature>
<feature type="transmembrane region" description="Helical" evidence="3">
    <location>
        <begin position="286"/>
        <end position="307"/>
    </location>
</feature>
<feature type="transmembrane region" description="Helical" evidence="3">
    <location>
        <begin position="499"/>
        <end position="521"/>
    </location>
</feature>
<keyword evidence="3" id="KW-0812">Transmembrane</keyword>
<feature type="transmembrane region" description="Helical" evidence="3">
    <location>
        <begin position="370"/>
        <end position="389"/>
    </location>
</feature>
<feature type="transmembrane region" description="Helical" evidence="3">
    <location>
        <begin position="328"/>
        <end position="350"/>
    </location>
</feature>
<evidence type="ECO:0000256" key="3">
    <source>
        <dbReference type="SAM" id="Phobius"/>
    </source>
</evidence>
<feature type="compositionally biased region" description="Low complexity" evidence="2">
    <location>
        <begin position="208"/>
        <end position="227"/>
    </location>
</feature>
<reference evidence="4 5" key="1">
    <citation type="journal article" date="2020" name="G3 (Bethesda)">
        <title>Improved Reference Genome for Cyclotella cryptica CCMP332, a Model for Cell Wall Morphogenesis, Salinity Adaptation, and Lipid Production in Diatoms (Bacillariophyta).</title>
        <authorList>
            <person name="Roberts W.R."/>
            <person name="Downey K.M."/>
            <person name="Ruck E.C."/>
            <person name="Traller J.C."/>
            <person name="Alverson A.J."/>
        </authorList>
    </citation>
    <scope>NUCLEOTIDE SEQUENCE [LARGE SCALE GENOMIC DNA]</scope>
    <source>
        <strain evidence="4 5">CCMP332</strain>
    </source>
</reference>
<feature type="region of interest" description="Disordered" evidence="2">
    <location>
        <begin position="206"/>
        <end position="227"/>
    </location>
</feature>
<proteinExistence type="inferred from homology"/>
<dbReference type="Pfam" id="PF01554">
    <property type="entry name" value="MatE"/>
    <property type="match status" value="2"/>
</dbReference>
<protein>
    <recommendedName>
        <fullName evidence="6">Multidrug and toxic compound extrusion protein</fullName>
    </recommendedName>
</protein>
<feature type="transmembrane region" description="Helical" evidence="3">
    <location>
        <begin position="428"/>
        <end position="452"/>
    </location>
</feature>
<evidence type="ECO:0000313" key="4">
    <source>
        <dbReference type="EMBL" id="KAL3784819.1"/>
    </source>
</evidence>
<evidence type="ECO:0000313" key="5">
    <source>
        <dbReference type="Proteomes" id="UP001516023"/>
    </source>
</evidence>
<feature type="compositionally biased region" description="Acidic residues" evidence="2">
    <location>
        <begin position="838"/>
        <end position="849"/>
    </location>
</feature>
<evidence type="ECO:0000256" key="1">
    <source>
        <dbReference type="ARBA" id="ARBA00010199"/>
    </source>
</evidence>
<keyword evidence="3" id="KW-1133">Transmembrane helix</keyword>
<feature type="transmembrane region" description="Helical" evidence="3">
    <location>
        <begin position="560"/>
        <end position="580"/>
    </location>
</feature>
<keyword evidence="5" id="KW-1185">Reference proteome</keyword>
<feature type="compositionally biased region" description="Basic and acidic residues" evidence="2">
    <location>
        <begin position="799"/>
        <end position="818"/>
    </location>
</feature>
<gene>
    <name evidence="4" type="ORF">HJC23_013859</name>
</gene>
<dbReference type="PANTHER" id="PTHR11206">
    <property type="entry name" value="MULTIDRUG RESISTANCE PROTEIN"/>
    <property type="match status" value="1"/>
</dbReference>
<dbReference type="InterPro" id="IPR002528">
    <property type="entry name" value="MATE_fam"/>
</dbReference>
<feature type="compositionally biased region" description="Basic and acidic residues" evidence="2">
    <location>
        <begin position="827"/>
        <end position="837"/>
    </location>
</feature>
<feature type="transmembrane region" description="Helical" evidence="3">
    <location>
        <begin position="473"/>
        <end position="493"/>
    </location>
</feature>
<feature type="transmembrane region" description="Helical" evidence="3">
    <location>
        <begin position="656"/>
        <end position="679"/>
    </location>
</feature>